<protein>
    <submittedName>
        <fullName evidence="1">Uncharacterized protein</fullName>
    </submittedName>
</protein>
<reference evidence="1 2" key="1">
    <citation type="submission" date="2018-07" db="EMBL/GenBank/DDBJ databases">
        <title>Complete genome sequencing of Ornithinimicrobium sp. AMA3305.</title>
        <authorList>
            <person name="Bae J.-W."/>
        </authorList>
    </citation>
    <scope>NUCLEOTIDE SEQUENCE [LARGE SCALE GENOMIC DNA]</scope>
    <source>
        <strain evidence="1 2">AMA3305</strain>
    </source>
</reference>
<organism evidence="1 2">
    <name type="scientific">Ornithinimicrobium avium</name>
    <dbReference type="NCBI Taxonomy" id="2283195"/>
    <lineage>
        <taxon>Bacteria</taxon>
        <taxon>Bacillati</taxon>
        <taxon>Actinomycetota</taxon>
        <taxon>Actinomycetes</taxon>
        <taxon>Micrococcales</taxon>
        <taxon>Ornithinimicrobiaceae</taxon>
        <taxon>Ornithinimicrobium</taxon>
    </lineage>
</organism>
<dbReference type="AlphaFoldDB" id="A0A345NNA3"/>
<dbReference type="RefSeq" id="WP_114928276.1">
    <property type="nucleotide sequence ID" value="NZ_CP031229.1"/>
</dbReference>
<dbReference type="EMBL" id="CP031229">
    <property type="protein sequence ID" value="AXH96511.1"/>
    <property type="molecule type" value="Genomic_DNA"/>
</dbReference>
<gene>
    <name evidence="1" type="ORF">DV701_10575</name>
</gene>
<sequence>MSTPPVLPLHVLGTDVDVRVVGHEPEHLLEVLRARWHLALRPGRTGASTPAGAPAPGPLVVEAGVLPPDGGTTPWTRQENTVHDQDLPRLLQRLTQSITHAVITARTGELLMLHAAGLADPGTGATAAFVAPGNTGKTTLCRTLGPTRAYVTDETVGVRRDGTIAPYLKPLSTRRDDWAGTKDEQAPGEAGLSAPRVAPWLAGVVLLRREPDHPGPPRAAELDVLDAVLELTPESSGFMRTDGPLRWLADVLHRTGGARSVVYAEARDLEPLAAQICARRSPW</sequence>
<dbReference type="OrthoDB" id="4793383at2"/>
<name>A0A345NNA3_9MICO</name>
<proteinExistence type="predicted"/>
<keyword evidence="2" id="KW-1185">Reference proteome</keyword>
<dbReference type="KEGG" id="orn:DV701_10575"/>
<dbReference type="Proteomes" id="UP000253790">
    <property type="component" value="Chromosome"/>
</dbReference>
<evidence type="ECO:0000313" key="2">
    <source>
        <dbReference type="Proteomes" id="UP000253790"/>
    </source>
</evidence>
<accession>A0A345NNA3</accession>
<evidence type="ECO:0000313" key="1">
    <source>
        <dbReference type="EMBL" id="AXH96511.1"/>
    </source>
</evidence>